<dbReference type="InterPro" id="IPR019079">
    <property type="entry name" value="Capsule_synth_CapA"/>
</dbReference>
<organism evidence="4 5">
    <name type="scientific">Thermoanaerobacterium thermosaccharolyticum M0795</name>
    <dbReference type="NCBI Taxonomy" id="698948"/>
    <lineage>
        <taxon>Bacteria</taxon>
        <taxon>Bacillati</taxon>
        <taxon>Bacillota</taxon>
        <taxon>Clostridia</taxon>
        <taxon>Thermoanaerobacterales</taxon>
        <taxon>Thermoanaerobacteraceae</taxon>
        <taxon>Thermoanaerobacterium</taxon>
    </lineage>
</organism>
<keyword evidence="2" id="KW-0812">Transmembrane</keyword>
<dbReference type="SUPFAM" id="SSF55816">
    <property type="entry name" value="5'-nucleotidase (syn. UDP-sugar hydrolase), C-terminal domain"/>
    <property type="match status" value="1"/>
</dbReference>
<dbReference type="Pfam" id="PF08239">
    <property type="entry name" value="SH3_3"/>
    <property type="match status" value="2"/>
</dbReference>
<feature type="transmembrane region" description="Helical" evidence="2">
    <location>
        <begin position="7"/>
        <end position="25"/>
    </location>
</feature>
<dbReference type="InterPro" id="IPR003646">
    <property type="entry name" value="SH3-like_bac-type"/>
</dbReference>
<dbReference type="Pfam" id="PF09587">
    <property type="entry name" value="PGA_cap"/>
    <property type="match status" value="1"/>
</dbReference>
<dbReference type="GO" id="GO:0030288">
    <property type="term" value="C:outer membrane-bounded periplasmic space"/>
    <property type="evidence" value="ECO:0007669"/>
    <property type="project" value="TreeGrafter"/>
</dbReference>
<dbReference type="PATRIC" id="fig|698948.3.peg.2379"/>
<keyword evidence="2" id="KW-1133">Transmembrane helix</keyword>
<dbReference type="KEGG" id="tto:Thethe_02396"/>
<dbReference type="SUPFAM" id="SSF56300">
    <property type="entry name" value="Metallo-dependent phosphatases"/>
    <property type="match status" value="1"/>
</dbReference>
<keyword evidence="2" id="KW-0472">Membrane</keyword>
<gene>
    <name evidence="4" type="ORF">Thethe_02396</name>
</gene>
<dbReference type="GO" id="GO:0009166">
    <property type="term" value="P:nucleotide catabolic process"/>
    <property type="evidence" value="ECO:0007669"/>
    <property type="project" value="InterPro"/>
</dbReference>
<dbReference type="GO" id="GO:0000166">
    <property type="term" value="F:nucleotide binding"/>
    <property type="evidence" value="ECO:0007669"/>
    <property type="project" value="UniProtKB-KW"/>
</dbReference>
<dbReference type="PANTHER" id="PTHR11575">
    <property type="entry name" value="5'-NUCLEOTIDASE-RELATED"/>
    <property type="match status" value="1"/>
</dbReference>
<dbReference type="Gene3D" id="2.30.30.40">
    <property type="entry name" value="SH3 Domains"/>
    <property type="match status" value="2"/>
</dbReference>
<dbReference type="CDD" id="cd00845">
    <property type="entry name" value="MPP_UshA_N_like"/>
    <property type="match status" value="1"/>
</dbReference>
<evidence type="ECO:0000259" key="3">
    <source>
        <dbReference type="PROSITE" id="PS51781"/>
    </source>
</evidence>
<dbReference type="AlphaFoldDB" id="L0IKC1"/>
<dbReference type="EMBL" id="CP003066">
    <property type="protein sequence ID" value="AGB19965.1"/>
    <property type="molecule type" value="Genomic_DNA"/>
</dbReference>
<name>L0IKC1_THETR</name>
<sequence length="684" mass="73532">MFSRSRITGIFVTTLMIFSMFFTYIPQTVFAVTPKTFDFVEVTDFHGYLQSDGKLSDGTAIKQQIGGVLAKQIKDIKAANPNTVILSGGDMFQGTPMSNVLKGQPVIDMMKNIDFDAMALGNHEYDWGIDSVIDTQNATLKNSTIPVLAANVYDKTTGKPVSYAKPYVIIKRDGVKIGIIGIVDNKEFPDIIMPAYIQNVDFKDPVPVVNQLATDLRGQGAQIVIVLAHMGANQDKTTDAITGNLIDFAKQVKGVDAIFGGHTHTIITTKVNGIPVGVAGSYGNGFIDLKITLNADGTVTAGDMKYNNDIPLYQTANPVVDAEVQAIVDKANKDVGPIFNEVIGQAAIDLTRAQSAQPYGDSILGNWAAEVTKDAVGADFGFANNGGLRIDIPKGNITVGTIYQLMPFDNTIVTIKMTGAQIKTVLEQAVQDGGKGIQVAGLSFKYDPSMPSMQRVFDMKKSDGSPIDMNTSYLVATNNFMGTGGDGFKGFTDPDVAKSYIDTYKLVRDAFIDAVKNQKTVAAKIDNRIAPASQNLFGEMMPAPVPMPTPTPQYDYGIVTASALNIRAGASTSSKVIGVLHAGNIVNLISESNGWYQIDYNGKTAYIYGKYVAITSNLSNVTVIKAVKVTAKSGLNVRVNSSTAARKIGAVPYGAELKVVGEYNGWYQIQYNGGYGFVYAKYTK</sequence>
<dbReference type="InterPro" id="IPR036907">
    <property type="entry name" value="5'-Nucleotdase_C_sf"/>
</dbReference>
<dbReference type="HOGENOM" id="CLU_005854_7_3_9"/>
<comment type="similarity">
    <text evidence="1">Belongs to the 5'-nucleotidase family.</text>
</comment>
<proteinExistence type="inferred from homology"/>
<keyword evidence="1 4" id="KW-0378">Hydrolase</keyword>
<reference evidence="4 5" key="1">
    <citation type="submission" date="2012-03" db="EMBL/GenBank/DDBJ databases">
        <title>Complete sequence of chromosome of Thermoanaerobacterium thermosaccharolyticum M0795.</title>
        <authorList>
            <consortium name="US DOE Joint Genome Institute"/>
            <person name="Lucas S."/>
            <person name="Han J."/>
            <person name="Lapidus A."/>
            <person name="Cheng J.-F."/>
            <person name="Goodwin L."/>
            <person name="Pitluck S."/>
            <person name="Peters L."/>
            <person name="Teshima H."/>
            <person name="Detter J.C."/>
            <person name="Han C."/>
            <person name="Tapia R."/>
            <person name="Land M."/>
            <person name="Hauser L."/>
            <person name="Kyrpides N."/>
            <person name="Ivanova N."/>
            <person name="Pagani I."/>
            <person name="Feinberg L."/>
            <person name="Folden J."/>
            <person name="Hogsett D."/>
            <person name="Shaw J."/>
            <person name="Woyke T."/>
        </authorList>
    </citation>
    <scope>NUCLEOTIDE SEQUENCE [LARGE SCALE GENOMIC DNA]</scope>
    <source>
        <strain evidence="4 5">M0795</strain>
    </source>
</reference>
<evidence type="ECO:0000256" key="2">
    <source>
        <dbReference type="SAM" id="Phobius"/>
    </source>
</evidence>
<accession>L0IKC1</accession>
<feature type="domain" description="SH3b" evidence="3">
    <location>
        <begin position="624"/>
        <end position="684"/>
    </location>
</feature>
<dbReference type="InterPro" id="IPR029052">
    <property type="entry name" value="Metallo-depent_PP-like"/>
</dbReference>
<dbReference type="Pfam" id="PF02872">
    <property type="entry name" value="5_nucleotid_C"/>
    <property type="match status" value="1"/>
</dbReference>
<feature type="domain" description="SH3b" evidence="3">
    <location>
        <begin position="554"/>
        <end position="616"/>
    </location>
</feature>
<evidence type="ECO:0000313" key="5">
    <source>
        <dbReference type="Proteomes" id="UP000010845"/>
    </source>
</evidence>
<evidence type="ECO:0000256" key="1">
    <source>
        <dbReference type="RuleBase" id="RU362119"/>
    </source>
</evidence>
<dbReference type="Gene3D" id="3.90.780.10">
    <property type="entry name" value="5'-Nucleotidase, C-terminal domain"/>
    <property type="match status" value="1"/>
</dbReference>
<protein>
    <submittedName>
        <fullName evidence="4">5'-nucleotidase/2',3'-cyclic phosphodiesterase-like hydrolase</fullName>
    </submittedName>
</protein>
<dbReference type="Proteomes" id="UP000010845">
    <property type="component" value="Chromosome"/>
</dbReference>
<dbReference type="SMART" id="SM00287">
    <property type="entry name" value="SH3b"/>
    <property type="match status" value="2"/>
</dbReference>
<dbReference type="Gene3D" id="3.60.21.10">
    <property type="match status" value="1"/>
</dbReference>
<dbReference type="PROSITE" id="PS51781">
    <property type="entry name" value="SH3B"/>
    <property type="match status" value="2"/>
</dbReference>
<dbReference type="RefSeq" id="WP_015312415.1">
    <property type="nucleotide sequence ID" value="NC_019970.1"/>
</dbReference>
<dbReference type="InterPro" id="IPR008334">
    <property type="entry name" value="5'-Nucleotdase_C"/>
</dbReference>
<keyword evidence="1" id="KW-0547">Nucleotide-binding</keyword>
<dbReference type="PANTHER" id="PTHR11575:SF24">
    <property type="entry name" value="5'-NUCLEOTIDASE"/>
    <property type="match status" value="1"/>
</dbReference>
<dbReference type="SMART" id="SM00854">
    <property type="entry name" value="PGA_cap"/>
    <property type="match status" value="1"/>
</dbReference>
<dbReference type="GO" id="GO:0016787">
    <property type="term" value="F:hydrolase activity"/>
    <property type="evidence" value="ECO:0007669"/>
    <property type="project" value="UniProtKB-KW"/>
</dbReference>
<dbReference type="InterPro" id="IPR006179">
    <property type="entry name" value="5_nucleotidase/apyrase"/>
</dbReference>
<evidence type="ECO:0000313" key="4">
    <source>
        <dbReference type="EMBL" id="AGB19965.1"/>
    </source>
</evidence>
<dbReference type="PRINTS" id="PR01607">
    <property type="entry name" value="APYRASEFAMLY"/>
</dbReference>